<evidence type="ECO:0000313" key="2">
    <source>
        <dbReference type="EMBL" id="GAA0387263.1"/>
    </source>
</evidence>
<evidence type="ECO:0000313" key="3">
    <source>
        <dbReference type="Proteomes" id="UP001500791"/>
    </source>
</evidence>
<proteinExistence type="predicted"/>
<organism evidence="2 3">
    <name type="scientific">Brevundimonas terrae</name>
    <dbReference type="NCBI Taxonomy" id="363631"/>
    <lineage>
        <taxon>Bacteria</taxon>
        <taxon>Pseudomonadati</taxon>
        <taxon>Pseudomonadota</taxon>
        <taxon>Alphaproteobacteria</taxon>
        <taxon>Caulobacterales</taxon>
        <taxon>Caulobacteraceae</taxon>
        <taxon>Brevundimonas</taxon>
    </lineage>
</organism>
<keyword evidence="3" id="KW-1185">Reference proteome</keyword>
<dbReference type="EMBL" id="BAAAEJ010000005">
    <property type="protein sequence ID" value="GAA0387263.1"/>
    <property type="molecule type" value="Genomic_DNA"/>
</dbReference>
<dbReference type="SUPFAM" id="SSF52091">
    <property type="entry name" value="SpoIIaa-like"/>
    <property type="match status" value="1"/>
</dbReference>
<dbReference type="Gene3D" id="3.30.750.24">
    <property type="entry name" value="STAS domain"/>
    <property type="match status" value="1"/>
</dbReference>
<gene>
    <name evidence="2" type="ORF">GCM10009093_12550</name>
</gene>
<sequence length="96" mass="10305">MTEDLNPVITLPAILDIRAAEPLKSELMQRRGHAVTLDASGVERLGGLCLQVLLSAIKTWKADGQALIFLNVSQALTEQWTGFGASPDEFVAQDAA</sequence>
<dbReference type="InterPro" id="IPR058548">
    <property type="entry name" value="MlaB-like_STAS"/>
</dbReference>
<reference evidence="2 3" key="1">
    <citation type="journal article" date="2019" name="Int. J. Syst. Evol. Microbiol.">
        <title>The Global Catalogue of Microorganisms (GCM) 10K type strain sequencing project: providing services to taxonomists for standard genome sequencing and annotation.</title>
        <authorList>
            <consortium name="The Broad Institute Genomics Platform"/>
            <consortium name="The Broad Institute Genome Sequencing Center for Infectious Disease"/>
            <person name="Wu L."/>
            <person name="Ma J."/>
        </authorList>
    </citation>
    <scope>NUCLEOTIDE SEQUENCE [LARGE SCALE GENOMIC DNA]</scope>
    <source>
        <strain evidence="2 3">JCM 13476</strain>
    </source>
</reference>
<protein>
    <submittedName>
        <fullName evidence="2">STAS domain-containing protein</fullName>
    </submittedName>
</protein>
<feature type="domain" description="STAS" evidence="1">
    <location>
        <begin position="8"/>
        <end position="78"/>
    </location>
</feature>
<dbReference type="InterPro" id="IPR036513">
    <property type="entry name" value="STAS_dom_sf"/>
</dbReference>
<dbReference type="Pfam" id="PF13466">
    <property type="entry name" value="STAS_2"/>
    <property type="match status" value="1"/>
</dbReference>
<name>A0ABN0Y961_9CAUL</name>
<dbReference type="RefSeq" id="WP_167178694.1">
    <property type="nucleotide sequence ID" value="NZ_BAAAEJ010000005.1"/>
</dbReference>
<evidence type="ECO:0000259" key="1">
    <source>
        <dbReference type="PROSITE" id="PS50801"/>
    </source>
</evidence>
<dbReference type="Proteomes" id="UP001500791">
    <property type="component" value="Unassembled WGS sequence"/>
</dbReference>
<accession>A0ABN0Y961</accession>
<dbReference type="InterPro" id="IPR002645">
    <property type="entry name" value="STAS_dom"/>
</dbReference>
<dbReference type="PROSITE" id="PS50801">
    <property type="entry name" value="STAS"/>
    <property type="match status" value="1"/>
</dbReference>
<comment type="caution">
    <text evidence="2">The sequence shown here is derived from an EMBL/GenBank/DDBJ whole genome shotgun (WGS) entry which is preliminary data.</text>
</comment>